<keyword evidence="1" id="KW-0472">Membrane</keyword>
<evidence type="ECO:0000313" key="2">
    <source>
        <dbReference type="EMBL" id="TSE27638.1"/>
    </source>
</evidence>
<protein>
    <submittedName>
        <fullName evidence="2">Uncharacterized protein</fullName>
    </submittedName>
</protein>
<accession>A0A554WVN6</accession>
<sequence>MSGLTPAPASTSPPRWRLRLLLWTAVLAACAAVFAWYLTPDFMLTVADRLWSCF</sequence>
<feature type="transmembrane region" description="Helical" evidence="1">
    <location>
        <begin position="20"/>
        <end position="39"/>
    </location>
</feature>
<keyword evidence="1" id="KW-1133">Transmembrane helix</keyword>
<keyword evidence="3" id="KW-1185">Reference proteome</keyword>
<evidence type="ECO:0000256" key="1">
    <source>
        <dbReference type="SAM" id="Phobius"/>
    </source>
</evidence>
<dbReference type="AlphaFoldDB" id="A0A554WVN6"/>
<keyword evidence="1" id="KW-0812">Transmembrane</keyword>
<dbReference type="EMBL" id="VJNA01000003">
    <property type="protein sequence ID" value="TSE27638.1"/>
    <property type="molecule type" value="Genomic_DNA"/>
</dbReference>
<dbReference type="RefSeq" id="WP_185969532.1">
    <property type="nucleotide sequence ID" value="NZ_VJNA01000003.1"/>
</dbReference>
<gene>
    <name evidence="2" type="ORF">Taqua_00369</name>
</gene>
<organism evidence="2 3">
    <name type="scientific">Tepidimonas aquatica</name>
    <dbReference type="NCBI Taxonomy" id="247482"/>
    <lineage>
        <taxon>Bacteria</taxon>
        <taxon>Pseudomonadati</taxon>
        <taxon>Pseudomonadota</taxon>
        <taxon>Betaproteobacteria</taxon>
        <taxon>Burkholderiales</taxon>
        <taxon>Tepidimonas</taxon>
    </lineage>
</organism>
<dbReference type="Proteomes" id="UP000318554">
    <property type="component" value="Unassembled WGS sequence"/>
</dbReference>
<proteinExistence type="predicted"/>
<evidence type="ECO:0000313" key="3">
    <source>
        <dbReference type="Proteomes" id="UP000318554"/>
    </source>
</evidence>
<name>A0A554WVN6_9BURK</name>
<comment type="caution">
    <text evidence="2">The sequence shown here is derived from an EMBL/GenBank/DDBJ whole genome shotgun (WGS) entry which is preliminary data.</text>
</comment>
<reference evidence="2 3" key="1">
    <citation type="submission" date="2019-07" db="EMBL/GenBank/DDBJ databases">
        <title>Tepidimonas aquatica CLN-1 draft genome.</title>
        <authorList>
            <person name="Da Costa M.S."/>
            <person name="Froufe H.J.C."/>
            <person name="Egas C."/>
            <person name="Albuquerque L."/>
        </authorList>
    </citation>
    <scope>NUCLEOTIDE SEQUENCE [LARGE SCALE GENOMIC DNA]</scope>
    <source>
        <strain evidence="2 3">CLN-1</strain>
    </source>
</reference>